<evidence type="ECO:0000256" key="1">
    <source>
        <dbReference type="ARBA" id="ARBA00006484"/>
    </source>
</evidence>
<dbReference type="GO" id="GO:0030497">
    <property type="term" value="P:fatty acid elongation"/>
    <property type="evidence" value="ECO:0007669"/>
    <property type="project" value="TreeGrafter"/>
</dbReference>
<dbReference type="PRINTS" id="PR00081">
    <property type="entry name" value="GDHRDH"/>
</dbReference>
<dbReference type="InterPro" id="IPR036291">
    <property type="entry name" value="NAD(P)-bd_dom_sf"/>
</dbReference>
<dbReference type="PRINTS" id="PR00080">
    <property type="entry name" value="SDRFAMILY"/>
</dbReference>
<accession>A0A916XKF0</accession>
<name>A0A916XKF0_9HYPH</name>
<keyword evidence="3" id="KW-1185">Reference proteome</keyword>
<comment type="caution">
    <text evidence="2">The sequence shown here is derived from an EMBL/GenBank/DDBJ whole genome shotgun (WGS) entry which is preliminary data.</text>
</comment>
<sequence>MADRLALIIGGGSGLGRAASIALAGQGMTIAVADLNEAASDETASLLPGTGHGSYRVDVTDEASVVALFEAVEASRGPAAVLANFAGLLIARDGARTGLVHTSLDEWERSFAVNARGCFLVVREMLRRRAAAPVAHGRIITVSSLAGQVGGVRGSAAYSAAKGAVLTLTKTAAREGGPLGVTVNAIAPGMIETPMLRLVLSREDEAAAAAALPAGRIGRPEEIAAAVVYLASEAADFVTGAVLDINGGQSMR</sequence>
<gene>
    <name evidence="2" type="ORF">GCM10010994_40600</name>
</gene>
<dbReference type="RefSeq" id="WP_188610994.1">
    <property type="nucleotide sequence ID" value="NZ_BMGG01000007.1"/>
</dbReference>
<dbReference type="PROSITE" id="PS00061">
    <property type="entry name" value="ADH_SHORT"/>
    <property type="match status" value="1"/>
</dbReference>
<dbReference type="AlphaFoldDB" id="A0A916XKF0"/>
<dbReference type="Proteomes" id="UP000637002">
    <property type="component" value="Unassembled WGS sequence"/>
</dbReference>
<evidence type="ECO:0000313" key="2">
    <source>
        <dbReference type="EMBL" id="GGC78240.1"/>
    </source>
</evidence>
<reference evidence="2" key="2">
    <citation type="submission" date="2020-09" db="EMBL/GenBank/DDBJ databases">
        <authorList>
            <person name="Sun Q."/>
            <person name="Zhou Y."/>
        </authorList>
    </citation>
    <scope>NUCLEOTIDE SEQUENCE</scope>
    <source>
        <strain evidence="2">CGMCC 1.12919</strain>
    </source>
</reference>
<dbReference type="EMBL" id="BMGG01000007">
    <property type="protein sequence ID" value="GGC78240.1"/>
    <property type="molecule type" value="Genomic_DNA"/>
</dbReference>
<dbReference type="GO" id="GO:0016616">
    <property type="term" value="F:oxidoreductase activity, acting on the CH-OH group of donors, NAD or NADP as acceptor"/>
    <property type="evidence" value="ECO:0007669"/>
    <property type="project" value="TreeGrafter"/>
</dbReference>
<evidence type="ECO:0000313" key="3">
    <source>
        <dbReference type="Proteomes" id="UP000637002"/>
    </source>
</evidence>
<dbReference type="SUPFAM" id="SSF51735">
    <property type="entry name" value="NAD(P)-binding Rossmann-fold domains"/>
    <property type="match status" value="1"/>
</dbReference>
<dbReference type="PANTHER" id="PTHR42760:SF129">
    <property type="entry name" value="OXIDOREDUCTASE"/>
    <property type="match status" value="1"/>
</dbReference>
<dbReference type="InterPro" id="IPR020904">
    <property type="entry name" value="Sc_DH/Rdtase_CS"/>
</dbReference>
<dbReference type="Pfam" id="PF13561">
    <property type="entry name" value="adh_short_C2"/>
    <property type="match status" value="1"/>
</dbReference>
<comment type="similarity">
    <text evidence="1">Belongs to the short-chain dehydrogenases/reductases (SDR) family.</text>
</comment>
<reference evidence="2" key="1">
    <citation type="journal article" date="2014" name="Int. J. Syst. Evol. Microbiol.">
        <title>Complete genome sequence of Corynebacterium casei LMG S-19264T (=DSM 44701T), isolated from a smear-ripened cheese.</title>
        <authorList>
            <consortium name="US DOE Joint Genome Institute (JGI-PGF)"/>
            <person name="Walter F."/>
            <person name="Albersmeier A."/>
            <person name="Kalinowski J."/>
            <person name="Ruckert C."/>
        </authorList>
    </citation>
    <scope>NUCLEOTIDE SEQUENCE</scope>
    <source>
        <strain evidence="2">CGMCC 1.12919</strain>
    </source>
</reference>
<organism evidence="2 3">
    <name type="scientific">Chelatococcus reniformis</name>
    <dbReference type="NCBI Taxonomy" id="1494448"/>
    <lineage>
        <taxon>Bacteria</taxon>
        <taxon>Pseudomonadati</taxon>
        <taxon>Pseudomonadota</taxon>
        <taxon>Alphaproteobacteria</taxon>
        <taxon>Hyphomicrobiales</taxon>
        <taxon>Chelatococcaceae</taxon>
        <taxon>Chelatococcus</taxon>
    </lineage>
</organism>
<dbReference type="Gene3D" id="3.40.50.720">
    <property type="entry name" value="NAD(P)-binding Rossmann-like Domain"/>
    <property type="match status" value="1"/>
</dbReference>
<proteinExistence type="inferred from homology"/>
<dbReference type="PANTHER" id="PTHR42760">
    <property type="entry name" value="SHORT-CHAIN DEHYDROGENASES/REDUCTASES FAMILY MEMBER"/>
    <property type="match status" value="1"/>
</dbReference>
<dbReference type="FunFam" id="3.40.50.720:FF:000084">
    <property type="entry name" value="Short-chain dehydrogenase reductase"/>
    <property type="match status" value="1"/>
</dbReference>
<dbReference type="InterPro" id="IPR002347">
    <property type="entry name" value="SDR_fam"/>
</dbReference>
<protein>
    <submittedName>
        <fullName evidence="2">3-oxoacyl-ACP reductase</fullName>
    </submittedName>
</protein>